<dbReference type="EMBL" id="MT141258">
    <property type="protein sequence ID" value="QJA57171.1"/>
    <property type="molecule type" value="Genomic_DNA"/>
</dbReference>
<accession>A0A6M3K8B2</accession>
<dbReference type="Pfam" id="PF03237">
    <property type="entry name" value="Terminase_6N"/>
    <property type="match status" value="1"/>
</dbReference>
<proteinExistence type="predicted"/>
<evidence type="ECO:0000313" key="4">
    <source>
        <dbReference type="EMBL" id="QJA78049.1"/>
    </source>
</evidence>
<dbReference type="Gene3D" id="3.40.50.300">
    <property type="entry name" value="P-loop containing nucleotide triphosphate hydrolases"/>
    <property type="match status" value="1"/>
</dbReference>
<dbReference type="Pfam" id="PF17289">
    <property type="entry name" value="Terminase_6C"/>
    <property type="match status" value="1"/>
</dbReference>
<evidence type="ECO:0000259" key="2">
    <source>
        <dbReference type="Pfam" id="PF17289"/>
    </source>
</evidence>
<dbReference type="SUPFAM" id="SSF52540">
    <property type="entry name" value="P-loop containing nucleoside triphosphate hydrolases"/>
    <property type="match status" value="1"/>
</dbReference>
<sequence length="421" mass="48191">MKIVNDKKLMERISFTPHPAQQYILDNMRRFTIISAGRRFGKSQLCAFLALRELMASNRNIWIVSPTYDLSQKVFNYISRWIGQYFPKTFRIQSAPHSIVRSPTGSLLEAKSTENKEGLMGEELDLLIDDEASAQSKDIWETYLYPTLANRKGKAMFISTPKGQNWFYRLYQQGTSKEEKNKDYTSFLYSSKDSPHFPISEWENAKRTLPKDIFDQEYRAIFLSDAASVFRNVNECAGGVLKEPEIGHLYVMGVDLGKFQDFTVITIIDLTDHNIVYLDRFQTIPYPLQKRRIVAAARKYHDAIVTLDATGQGIPIADDLEADGLTVNDYQYTNKSKSELISKLSIYIEQNRITYPPDEILIDELRSFGYTKTKAGRFQYGAPEGQHDDMVNSLALAVWELSEHPLGESVGEIFLPAVTDY</sequence>
<dbReference type="InterPro" id="IPR035421">
    <property type="entry name" value="Terminase_6C"/>
</dbReference>
<gene>
    <name evidence="4" type="ORF">MM415A01152_0013</name>
    <name evidence="3" type="ORF">MM415B01692_0002</name>
</gene>
<dbReference type="EMBL" id="MT142317">
    <property type="protein sequence ID" value="QJA78049.1"/>
    <property type="molecule type" value="Genomic_DNA"/>
</dbReference>
<name>A0A6M3K8B2_9ZZZZ</name>
<dbReference type="AlphaFoldDB" id="A0A6M3K8B2"/>
<organism evidence="4">
    <name type="scientific">viral metagenome</name>
    <dbReference type="NCBI Taxonomy" id="1070528"/>
    <lineage>
        <taxon>unclassified sequences</taxon>
        <taxon>metagenomes</taxon>
        <taxon>organismal metagenomes</taxon>
    </lineage>
</organism>
<keyword evidence="1" id="KW-1188">Viral release from host cell</keyword>
<protein>
    <submittedName>
        <fullName evidence="4">Putative terminase</fullName>
    </submittedName>
</protein>
<dbReference type="InterPro" id="IPR027417">
    <property type="entry name" value="P-loop_NTPase"/>
</dbReference>
<feature type="domain" description="Terminase large subunit gp17-like C-terminal" evidence="2">
    <location>
        <begin position="252"/>
        <end position="398"/>
    </location>
</feature>
<reference evidence="4" key="1">
    <citation type="submission" date="2020-03" db="EMBL/GenBank/DDBJ databases">
        <title>The deep terrestrial virosphere.</title>
        <authorList>
            <person name="Holmfeldt K."/>
            <person name="Nilsson E."/>
            <person name="Simone D."/>
            <person name="Lopez-Fernandez M."/>
            <person name="Wu X."/>
            <person name="de Brujin I."/>
            <person name="Lundin D."/>
            <person name="Andersson A."/>
            <person name="Bertilsson S."/>
            <person name="Dopson M."/>
        </authorList>
    </citation>
    <scope>NUCLEOTIDE SEQUENCE</scope>
    <source>
        <strain evidence="4">MM415A01152</strain>
        <strain evidence="3">MM415B01692</strain>
    </source>
</reference>
<dbReference type="Gene3D" id="3.30.420.240">
    <property type="match status" value="1"/>
</dbReference>
<evidence type="ECO:0000313" key="3">
    <source>
        <dbReference type="EMBL" id="QJA57171.1"/>
    </source>
</evidence>
<evidence type="ECO:0000256" key="1">
    <source>
        <dbReference type="ARBA" id="ARBA00022612"/>
    </source>
</evidence>